<accession>A0A0H5QL00</accession>
<dbReference type="EMBL" id="HACM01001589">
    <property type="protein sequence ID" value="CRZ02031.1"/>
    <property type="molecule type" value="Transcribed_RNA"/>
</dbReference>
<name>A0A0H5QL00_9EUKA</name>
<sequence length="530" mass="60365">MASGLFVDADMDGFAVTAKPDALPWFCGQSLELSSYPDSLSQDKSSMDDRWFTIVRSPVVVRILGMESDVNTRVLMDTILDNLPRQRIIGPGTDVAHFVLHPNAVVDSQDLAQALNLSRIHQVRIIRFGQQEKLVSFLHRIPQEIYTRFCNFAGPPFNEFHIGAMTPTPGRLLLFDFNFHCPATQVIFASRHKLRMCSFAGAGNGALEFRLRGLPDIVIKLYPASIVHFFRTNMAGHFVLPSTIGQARTYGDRFDALLAKMMKRRGGHPNITYRAMFRTEVCLKISNPHAARQVCQDLNILTLDKFANGLGLTFFDFFQVFDITNQFVLQLQYMLQFSRRRGLFSGTKNAELLPFFKRRMFADLFNAAGWMRPSSYSPSFLSDLDDNTHWISHIDGAIFPSSGITLANAEEVGAIEREVSWRQEPVQLTWNAAMAWIAVDQNGLRKLHGMPICYYRQEAALWIYKVFGRRGRWRQSVLVGPSEPNVLDDSCHFMDPDSVVELNPEDCRLWRESGLPPYLRQVWFSVAWTC</sequence>
<organism evidence="1">
    <name type="scientific">Spongospora subterranea</name>
    <dbReference type="NCBI Taxonomy" id="70186"/>
    <lineage>
        <taxon>Eukaryota</taxon>
        <taxon>Sar</taxon>
        <taxon>Rhizaria</taxon>
        <taxon>Endomyxa</taxon>
        <taxon>Phytomyxea</taxon>
        <taxon>Plasmodiophorida</taxon>
        <taxon>Plasmodiophoridae</taxon>
        <taxon>Spongospora</taxon>
    </lineage>
</organism>
<proteinExistence type="predicted"/>
<feature type="non-terminal residue" evidence="1">
    <location>
        <position position="530"/>
    </location>
</feature>
<protein>
    <submittedName>
        <fullName evidence="1">Uncharacterized protein</fullName>
    </submittedName>
</protein>
<dbReference type="AlphaFoldDB" id="A0A0H5QL00"/>
<reference evidence="1" key="1">
    <citation type="submission" date="2015-04" db="EMBL/GenBank/DDBJ databases">
        <title>The genome sequence of the plant pathogenic Rhizarian Plasmodiophora brassicae reveals insights in its biotrophic life cycle and the origin of chitin synthesis.</title>
        <authorList>
            <person name="Schwelm A."/>
            <person name="Fogelqvist J."/>
            <person name="Knaust A."/>
            <person name="Julke S."/>
            <person name="Lilja T."/>
            <person name="Dhandapani V."/>
            <person name="Bonilla-Rosso G."/>
            <person name="Karlsson M."/>
            <person name="Shevchenko A."/>
            <person name="Choi S.R."/>
            <person name="Kim H.G."/>
            <person name="Park J.Y."/>
            <person name="Lim Y.P."/>
            <person name="Ludwig-Muller J."/>
            <person name="Dixelius C."/>
        </authorList>
    </citation>
    <scope>NUCLEOTIDE SEQUENCE</scope>
    <source>
        <tissue evidence="1">Potato root galls</tissue>
    </source>
</reference>
<evidence type="ECO:0000313" key="1">
    <source>
        <dbReference type="EMBL" id="CRZ02031.1"/>
    </source>
</evidence>